<organism evidence="3 4">
    <name type="scientific">Thermoactinomyces mirandus</name>
    <dbReference type="NCBI Taxonomy" id="2756294"/>
    <lineage>
        <taxon>Bacteria</taxon>
        <taxon>Bacillati</taxon>
        <taxon>Bacillota</taxon>
        <taxon>Bacilli</taxon>
        <taxon>Bacillales</taxon>
        <taxon>Thermoactinomycetaceae</taxon>
        <taxon>Thermoactinomyces</taxon>
    </lineage>
</organism>
<reference evidence="3 4" key="1">
    <citation type="submission" date="2020-07" db="EMBL/GenBank/DDBJ databases">
        <title>Thermoactinomyces phylogeny.</title>
        <authorList>
            <person name="Dunlap C."/>
        </authorList>
    </citation>
    <scope>NUCLEOTIDE SEQUENCE [LARGE SCALE GENOMIC DNA]</scope>
    <source>
        <strain evidence="3 4">AMNI-1</strain>
    </source>
</reference>
<sequence>MRNYQFDQAPPSQQEQPANTPPVLLKVLFGIEPAGHYWMSLAEFLERHDIKTVMVNPMHVKKSKELDNNSSTKKDEKDAHVIARLIQDGRYSKLGRV</sequence>
<feature type="domain" description="Transposase IS110-like N-terminal" evidence="2">
    <location>
        <begin position="26"/>
        <end position="90"/>
    </location>
</feature>
<keyword evidence="4" id="KW-1185">Reference proteome</keyword>
<proteinExistence type="predicted"/>
<evidence type="ECO:0000313" key="4">
    <source>
        <dbReference type="Proteomes" id="UP000538292"/>
    </source>
</evidence>
<dbReference type="PANTHER" id="PTHR33055">
    <property type="entry name" value="TRANSPOSASE FOR INSERTION SEQUENCE ELEMENT IS1111A"/>
    <property type="match status" value="1"/>
</dbReference>
<feature type="region of interest" description="Disordered" evidence="1">
    <location>
        <begin position="1"/>
        <end position="20"/>
    </location>
</feature>
<dbReference type="PANTHER" id="PTHR33055:SF13">
    <property type="entry name" value="TRANSPOSASE"/>
    <property type="match status" value="1"/>
</dbReference>
<dbReference type="EMBL" id="JACEOL010000010">
    <property type="protein sequence ID" value="MBA4601542.1"/>
    <property type="molecule type" value="Genomic_DNA"/>
</dbReference>
<dbReference type="GO" id="GO:0003677">
    <property type="term" value="F:DNA binding"/>
    <property type="evidence" value="ECO:0007669"/>
    <property type="project" value="InterPro"/>
</dbReference>
<evidence type="ECO:0000256" key="1">
    <source>
        <dbReference type="SAM" id="MobiDB-lite"/>
    </source>
</evidence>
<protein>
    <submittedName>
        <fullName evidence="3">Transposase</fullName>
    </submittedName>
</protein>
<dbReference type="InterPro" id="IPR002525">
    <property type="entry name" value="Transp_IS110-like_N"/>
</dbReference>
<comment type="caution">
    <text evidence="3">The sequence shown here is derived from an EMBL/GenBank/DDBJ whole genome shotgun (WGS) entry which is preliminary data.</text>
</comment>
<dbReference type="GO" id="GO:0004803">
    <property type="term" value="F:transposase activity"/>
    <property type="evidence" value="ECO:0007669"/>
    <property type="project" value="InterPro"/>
</dbReference>
<gene>
    <name evidence="3" type="ORF">H2C83_04240</name>
</gene>
<evidence type="ECO:0000313" key="3">
    <source>
        <dbReference type="EMBL" id="MBA4601542.1"/>
    </source>
</evidence>
<evidence type="ECO:0000259" key="2">
    <source>
        <dbReference type="Pfam" id="PF01548"/>
    </source>
</evidence>
<dbReference type="GO" id="GO:0006313">
    <property type="term" value="P:DNA transposition"/>
    <property type="evidence" value="ECO:0007669"/>
    <property type="project" value="InterPro"/>
</dbReference>
<dbReference type="InterPro" id="IPR047650">
    <property type="entry name" value="Transpos_IS110"/>
</dbReference>
<name>A0A7W1XQR3_9BACL</name>
<dbReference type="AlphaFoldDB" id="A0A7W1XQR3"/>
<dbReference type="Pfam" id="PF01548">
    <property type="entry name" value="DEDD_Tnp_IS110"/>
    <property type="match status" value="1"/>
</dbReference>
<dbReference type="Proteomes" id="UP000538292">
    <property type="component" value="Unassembled WGS sequence"/>
</dbReference>
<accession>A0A7W1XQR3</accession>